<dbReference type="Proteomes" id="UP000224877">
    <property type="component" value="Segment"/>
</dbReference>
<evidence type="ECO:0000313" key="1">
    <source>
        <dbReference type="EMBL" id="BAV39287.1"/>
    </source>
</evidence>
<protein>
    <submittedName>
        <fullName evidence="1">Uncharacterized protein</fullName>
    </submittedName>
</protein>
<dbReference type="EMBL" id="LC168164">
    <property type="protein sequence ID" value="BAV39287.1"/>
    <property type="molecule type" value="Genomic_DNA"/>
</dbReference>
<keyword evidence="2" id="KW-1185">Reference proteome</keyword>
<gene>
    <name evidence="1" type="ORF">BPT24_161</name>
</gene>
<evidence type="ECO:0000313" key="2">
    <source>
        <dbReference type="Proteomes" id="UP000224877"/>
    </source>
</evidence>
<name>A0A1B4XWW7_9CAUD</name>
<sequence length="157" mass="18971">MNILNQEKTDTITKISWNDFLEAFFIKKSIYKKLTPKAKEEHHFMLCRTLAKKDPIYINKLQEYKHWTIIDMLHRKYYNGKVIPNFVFLSNKQGKKIDVLKEFKENVIEYYLKINNIEIKSLKRLCELYPDDMKVELKEIDKILNSKIRKLKGQKVK</sequence>
<proteinExistence type="predicted"/>
<accession>A0A1B4XWW7</accession>
<organism evidence="1 2">
    <name type="scientific">Tenacibaculum phage pT24</name>
    <dbReference type="NCBI Taxonomy" id="1880590"/>
    <lineage>
        <taxon>Viruses</taxon>
        <taxon>Duplodnaviria</taxon>
        <taxon>Heunggongvirae</taxon>
        <taxon>Uroviricota</taxon>
        <taxon>Caudoviricetes</taxon>
        <taxon>Kungbxnavirus</taxon>
        <taxon>Kungbxnavirus pT24</taxon>
    </lineage>
</organism>
<reference evidence="1 2" key="1">
    <citation type="submission" date="2016-07" db="EMBL/GenBank/DDBJ databases">
        <title>Characterization of three bacteriophages infecting bacteria isolated from shrimp culture pond water.</title>
        <authorList>
            <person name="Khoa H.V."/>
        </authorList>
    </citation>
    <scope>NUCLEOTIDE SEQUENCE [LARGE SCALE GENOMIC DNA]</scope>
</reference>